<evidence type="ECO:0000313" key="3">
    <source>
        <dbReference type="Proteomes" id="UP001295684"/>
    </source>
</evidence>
<proteinExistence type="predicted"/>
<sequence>MKFLNTILKEILVFLEFRDITSSQLAFVNKQFYENIVEDPQVIKTLLTQNFGNFIYIEDFEKEEEYQREILQNIAKLKGEEESKIEFVPFYDSPVKELVPLFKLFARKKDKKQLVCTYRSTGGYEQEATEMISIFMEDRSIYYSGKQKNFPNGICCITGIACEEHTGNFVFAKNILQRAIDLDKVFNFKVDIEDMMPLELGDFDPDQKKFPKLYPENMKSKDPSLLNYWLRNRLAFSPYRSAKNVDFKGIGDTPDVLAGSSSNTIVEFDIGIHQALTREKSFAWRKFKNMSTEESSCPIYAYAVLTHDYPIKTEYHPLCILLKKFYDLYDKAEQDDAEGEESDEFADVEGEIDTEETKSNPKVVDTFKKLIKLGLIPKIVKQNANLLEFDQKYYQKVFNSQQNKDEEGKVTLKDAFETSEEAKDAIPFYENLETSLDYYRLRLSAIAYDLDDVISDYNFVLKQSMSGRYISILALDINNVERDEDPNIDIGGIIFPGKIIPSILKLNEDN</sequence>
<accession>A0AAD1UA69</accession>
<evidence type="ECO:0000256" key="1">
    <source>
        <dbReference type="SAM" id="MobiDB-lite"/>
    </source>
</evidence>
<evidence type="ECO:0000313" key="2">
    <source>
        <dbReference type="EMBL" id="CAI2362861.1"/>
    </source>
</evidence>
<protein>
    <submittedName>
        <fullName evidence="2">Uncharacterized protein</fullName>
    </submittedName>
</protein>
<name>A0AAD1UA69_EUPCR</name>
<dbReference type="Proteomes" id="UP001295684">
    <property type="component" value="Unassembled WGS sequence"/>
</dbReference>
<feature type="region of interest" description="Disordered" evidence="1">
    <location>
        <begin position="335"/>
        <end position="354"/>
    </location>
</feature>
<keyword evidence="3" id="KW-1185">Reference proteome</keyword>
<organism evidence="2 3">
    <name type="scientific">Euplotes crassus</name>
    <dbReference type="NCBI Taxonomy" id="5936"/>
    <lineage>
        <taxon>Eukaryota</taxon>
        <taxon>Sar</taxon>
        <taxon>Alveolata</taxon>
        <taxon>Ciliophora</taxon>
        <taxon>Intramacronucleata</taxon>
        <taxon>Spirotrichea</taxon>
        <taxon>Hypotrichia</taxon>
        <taxon>Euplotida</taxon>
        <taxon>Euplotidae</taxon>
        <taxon>Moneuplotes</taxon>
    </lineage>
</organism>
<gene>
    <name evidence="2" type="ORF">ECRASSUSDP1_LOCUS4190</name>
</gene>
<reference evidence="2" key="1">
    <citation type="submission" date="2023-07" db="EMBL/GenBank/DDBJ databases">
        <authorList>
            <consortium name="AG Swart"/>
            <person name="Singh M."/>
            <person name="Singh A."/>
            <person name="Seah K."/>
            <person name="Emmerich C."/>
        </authorList>
    </citation>
    <scope>NUCLEOTIDE SEQUENCE</scope>
    <source>
        <strain evidence="2">DP1</strain>
    </source>
</reference>
<dbReference type="EMBL" id="CAMPGE010004019">
    <property type="protein sequence ID" value="CAI2362861.1"/>
    <property type="molecule type" value="Genomic_DNA"/>
</dbReference>
<dbReference type="AlphaFoldDB" id="A0AAD1UA69"/>
<comment type="caution">
    <text evidence="2">The sequence shown here is derived from an EMBL/GenBank/DDBJ whole genome shotgun (WGS) entry which is preliminary data.</text>
</comment>